<reference evidence="1" key="1">
    <citation type="submission" date="2020-07" db="EMBL/GenBank/DDBJ databases">
        <title>Multicomponent nature underlies the extraordinary mechanical properties of spider dragline silk.</title>
        <authorList>
            <person name="Kono N."/>
            <person name="Nakamura H."/>
            <person name="Mori M."/>
            <person name="Yoshida Y."/>
            <person name="Ohtoshi R."/>
            <person name="Malay A.D."/>
            <person name="Moran D.A.P."/>
            <person name="Tomita M."/>
            <person name="Numata K."/>
            <person name="Arakawa K."/>
        </authorList>
    </citation>
    <scope>NUCLEOTIDE SEQUENCE</scope>
</reference>
<evidence type="ECO:0000313" key="2">
    <source>
        <dbReference type="Proteomes" id="UP000887116"/>
    </source>
</evidence>
<name>A0A8X6IF62_TRICU</name>
<organism evidence="1 2">
    <name type="scientific">Trichonephila clavata</name>
    <name type="common">Joro spider</name>
    <name type="synonym">Nephila clavata</name>
    <dbReference type="NCBI Taxonomy" id="2740835"/>
    <lineage>
        <taxon>Eukaryota</taxon>
        <taxon>Metazoa</taxon>
        <taxon>Ecdysozoa</taxon>
        <taxon>Arthropoda</taxon>
        <taxon>Chelicerata</taxon>
        <taxon>Arachnida</taxon>
        <taxon>Araneae</taxon>
        <taxon>Araneomorphae</taxon>
        <taxon>Entelegynae</taxon>
        <taxon>Araneoidea</taxon>
        <taxon>Nephilidae</taxon>
        <taxon>Trichonephila</taxon>
    </lineage>
</organism>
<evidence type="ECO:0000313" key="1">
    <source>
        <dbReference type="EMBL" id="GFQ76095.1"/>
    </source>
</evidence>
<sequence>MKKGMEKKKIYISVWKKGENKKKEKQHRGEIRIELIDLDEIVESANTFNERKFEDPDLALSDLIEIPFLPARILLNLQR</sequence>
<dbReference type="AlphaFoldDB" id="A0A8X6IF62"/>
<keyword evidence="2" id="KW-1185">Reference proteome</keyword>
<protein>
    <submittedName>
        <fullName evidence="1">Uncharacterized protein</fullName>
    </submittedName>
</protein>
<comment type="caution">
    <text evidence="1">The sequence shown here is derived from an EMBL/GenBank/DDBJ whole genome shotgun (WGS) entry which is preliminary data.</text>
</comment>
<accession>A0A8X6IF62</accession>
<proteinExistence type="predicted"/>
<dbReference type="Proteomes" id="UP000887116">
    <property type="component" value="Unassembled WGS sequence"/>
</dbReference>
<dbReference type="EMBL" id="BMAO01011753">
    <property type="protein sequence ID" value="GFQ76095.1"/>
    <property type="molecule type" value="Genomic_DNA"/>
</dbReference>
<gene>
    <name evidence="1" type="ORF">TNCT_573991</name>
</gene>